<evidence type="ECO:0000313" key="13">
    <source>
        <dbReference type="Ensembl" id="ENSLLEP00000031823.1"/>
    </source>
</evidence>
<dbReference type="Ensembl" id="ENSLLET00000033044.1">
    <property type="protein sequence ID" value="ENSLLEP00000031823.1"/>
    <property type="gene ID" value="ENSLLEG00000020169.1"/>
</dbReference>
<name>A0A8C5Q370_9ANUR</name>
<dbReference type="FunFam" id="1.10.630.10:FF:000238">
    <property type="entry name" value="Cytochrome P450 2A6"/>
    <property type="match status" value="1"/>
</dbReference>
<dbReference type="Pfam" id="PF00067">
    <property type="entry name" value="p450"/>
    <property type="match status" value="1"/>
</dbReference>
<evidence type="ECO:0000256" key="9">
    <source>
        <dbReference type="ARBA" id="ARBA00023002"/>
    </source>
</evidence>
<dbReference type="GO" id="GO:0019373">
    <property type="term" value="P:epoxygenase P450 pathway"/>
    <property type="evidence" value="ECO:0007669"/>
    <property type="project" value="TreeGrafter"/>
</dbReference>
<evidence type="ECO:0000256" key="3">
    <source>
        <dbReference type="ARBA" id="ARBA00004406"/>
    </source>
</evidence>
<keyword evidence="6" id="KW-0479">Metal-binding</keyword>
<comment type="subcellular location">
    <subcellularLocation>
        <location evidence="3">Endoplasmic reticulum membrane</location>
        <topology evidence="3">Peripheral membrane protein</topology>
    </subcellularLocation>
    <subcellularLocation>
        <location evidence="2">Microsome membrane</location>
        <topology evidence="2">Peripheral membrane protein</topology>
    </subcellularLocation>
</comment>
<keyword evidence="14" id="KW-1185">Reference proteome</keyword>
<dbReference type="Proteomes" id="UP000694569">
    <property type="component" value="Unplaced"/>
</dbReference>
<evidence type="ECO:0000256" key="11">
    <source>
        <dbReference type="ARBA" id="ARBA00023033"/>
    </source>
</evidence>
<keyword evidence="5" id="KW-0349">Heme</keyword>
<evidence type="ECO:0008006" key="15">
    <source>
        <dbReference type="Google" id="ProtNLM"/>
    </source>
</evidence>
<keyword evidence="11" id="KW-0503">Monooxygenase</keyword>
<reference evidence="13" key="2">
    <citation type="submission" date="2025-09" db="UniProtKB">
        <authorList>
            <consortium name="Ensembl"/>
        </authorList>
    </citation>
    <scope>IDENTIFICATION</scope>
</reference>
<dbReference type="InterPro" id="IPR001128">
    <property type="entry name" value="Cyt_P450"/>
</dbReference>
<keyword evidence="8" id="KW-0492">Microsome</keyword>
<proteinExistence type="inferred from homology"/>
<dbReference type="PANTHER" id="PTHR24300">
    <property type="entry name" value="CYTOCHROME P450 508A4-RELATED"/>
    <property type="match status" value="1"/>
</dbReference>
<dbReference type="GO" id="GO:0006805">
    <property type="term" value="P:xenobiotic metabolic process"/>
    <property type="evidence" value="ECO:0007669"/>
    <property type="project" value="TreeGrafter"/>
</dbReference>
<accession>A0A8C5Q370</accession>
<evidence type="ECO:0000256" key="12">
    <source>
        <dbReference type="ARBA" id="ARBA00023136"/>
    </source>
</evidence>
<dbReference type="SUPFAM" id="SSF48264">
    <property type="entry name" value="Cytochrome P450"/>
    <property type="match status" value="1"/>
</dbReference>
<keyword evidence="12" id="KW-0472">Membrane</keyword>
<evidence type="ECO:0000256" key="2">
    <source>
        <dbReference type="ARBA" id="ARBA00004174"/>
    </source>
</evidence>
<keyword evidence="10" id="KW-0408">Iron</keyword>
<comment type="cofactor">
    <cofactor evidence="1">
        <name>heme</name>
        <dbReference type="ChEBI" id="CHEBI:30413"/>
    </cofactor>
</comment>
<sequence length="269" mass="31685">MQFHHTYGDICTIYLGSRPVILVNGYKAVKEAMVDRGDDFLARGDLSILDAYFKNHGVAYTSDMHRWRELRRFSLTALRDFGMGKKSTEEKIQVEAACVVTELNKMQDIYFDPRECLTRAPCNIIFSIMFGNRVEYNNEELLNLINYMYEAFRIISSPWGQLYDMFPRIMWHLPGRHHMLFEYLSKLQLFVEKRVKLNKETLDPNNPRDYIDAFLIRMEKEKMDLQSEFTLWNLLCTTIQIFFAGTESLGSTLTYSLMLMMKYPDVCSE</sequence>
<dbReference type="GeneTree" id="ENSGT00940000162064"/>
<comment type="similarity">
    <text evidence="4">Belongs to the cytochrome P450 family.</text>
</comment>
<dbReference type="GO" id="GO:0016712">
    <property type="term" value="F:oxidoreductase activity, acting on paired donors, with incorporation or reduction of molecular oxygen, reduced flavin or flavoprotein as one donor, and incorporation of one atom of oxygen"/>
    <property type="evidence" value="ECO:0007669"/>
    <property type="project" value="TreeGrafter"/>
</dbReference>
<dbReference type="GO" id="GO:0005506">
    <property type="term" value="F:iron ion binding"/>
    <property type="evidence" value="ECO:0007669"/>
    <property type="project" value="InterPro"/>
</dbReference>
<dbReference type="InterPro" id="IPR036396">
    <property type="entry name" value="Cyt_P450_sf"/>
</dbReference>
<dbReference type="GO" id="GO:0005789">
    <property type="term" value="C:endoplasmic reticulum membrane"/>
    <property type="evidence" value="ECO:0007669"/>
    <property type="project" value="UniProtKB-SubCell"/>
</dbReference>
<keyword evidence="7" id="KW-0256">Endoplasmic reticulum</keyword>
<dbReference type="AlphaFoldDB" id="A0A8C5Q370"/>
<evidence type="ECO:0000256" key="10">
    <source>
        <dbReference type="ARBA" id="ARBA00023004"/>
    </source>
</evidence>
<evidence type="ECO:0000256" key="1">
    <source>
        <dbReference type="ARBA" id="ARBA00001971"/>
    </source>
</evidence>
<evidence type="ECO:0000313" key="14">
    <source>
        <dbReference type="Proteomes" id="UP000694569"/>
    </source>
</evidence>
<protein>
    <recommendedName>
        <fullName evidence="15">Cytochrome P450</fullName>
    </recommendedName>
</protein>
<evidence type="ECO:0000256" key="6">
    <source>
        <dbReference type="ARBA" id="ARBA00022723"/>
    </source>
</evidence>
<dbReference type="OrthoDB" id="1055148at2759"/>
<keyword evidence="9" id="KW-0560">Oxidoreductase</keyword>
<evidence type="ECO:0000256" key="7">
    <source>
        <dbReference type="ARBA" id="ARBA00022824"/>
    </source>
</evidence>
<reference evidence="13" key="1">
    <citation type="submission" date="2025-08" db="UniProtKB">
        <authorList>
            <consortium name="Ensembl"/>
        </authorList>
    </citation>
    <scope>IDENTIFICATION</scope>
</reference>
<dbReference type="InterPro" id="IPR002401">
    <property type="entry name" value="Cyt_P450_E_grp-I"/>
</dbReference>
<dbReference type="PRINTS" id="PR00463">
    <property type="entry name" value="EP450I"/>
</dbReference>
<evidence type="ECO:0000256" key="4">
    <source>
        <dbReference type="ARBA" id="ARBA00010617"/>
    </source>
</evidence>
<dbReference type="PANTHER" id="PTHR24300:SF153">
    <property type="entry name" value="CYTOCHROME P450 2G1-LIKE-RELATED"/>
    <property type="match status" value="1"/>
</dbReference>
<evidence type="ECO:0000256" key="5">
    <source>
        <dbReference type="ARBA" id="ARBA00022617"/>
    </source>
</evidence>
<dbReference type="GO" id="GO:0008392">
    <property type="term" value="F:arachidonate epoxygenase activity"/>
    <property type="evidence" value="ECO:0007669"/>
    <property type="project" value="TreeGrafter"/>
</dbReference>
<dbReference type="InterPro" id="IPR050182">
    <property type="entry name" value="Cytochrome_P450_fam2"/>
</dbReference>
<dbReference type="Gene3D" id="1.10.630.10">
    <property type="entry name" value="Cytochrome P450"/>
    <property type="match status" value="1"/>
</dbReference>
<evidence type="ECO:0000256" key="8">
    <source>
        <dbReference type="ARBA" id="ARBA00022848"/>
    </source>
</evidence>
<organism evidence="13 14">
    <name type="scientific">Leptobrachium leishanense</name>
    <name type="common">Leishan spiny toad</name>
    <dbReference type="NCBI Taxonomy" id="445787"/>
    <lineage>
        <taxon>Eukaryota</taxon>
        <taxon>Metazoa</taxon>
        <taxon>Chordata</taxon>
        <taxon>Craniata</taxon>
        <taxon>Vertebrata</taxon>
        <taxon>Euteleostomi</taxon>
        <taxon>Amphibia</taxon>
        <taxon>Batrachia</taxon>
        <taxon>Anura</taxon>
        <taxon>Pelobatoidea</taxon>
        <taxon>Megophryidae</taxon>
        <taxon>Leptobrachium</taxon>
    </lineage>
</organism>
<dbReference type="GO" id="GO:0020037">
    <property type="term" value="F:heme binding"/>
    <property type="evidence" value="ECO:0007669"/>
    <property type="project" value="InterPro"/>
</dbReference>